<reference evidence="2" key="1">
    <citation type="submission" date="2020-10" db="EMBL/GenBank/DDBJ databases">
        <title>Ca. Dormibacterota MAGs.</title>
        <authorList>
            <person name="Montgomery K."/>
        </authorList>
    </citation>
    <scope>NUCLEOTIDE SEQUENCE [LARGE SCALE GENOMIC DNA]</scope>
    <source>
        <strain evidence="2">SC8812_S17_10</strain>
    </source>
</reference>
<dbReference type="AlphaFoldDB" id="A0A934K6R5"/>
<feature type="region of interest" description="Disordered" evidence="1">
    <location>
        <begin position="1"/>
        <end position="86"/>
    </location>
</feature>
<sequence length="86" mass="9556">MERSDSADPLIQPRDPEQASADADPVQGWQEDEPTDPELVPDDGYHPDEHAGSKYEEPDPVDEALLAREEGLTPDEEEELNAESEL</sequence>
<organism evidence="2 3">
    <name type="scientific">Candidatus Nephthysia bennettiae</name>
    <dbReference type="NCBI Taxonomy" id="3127016"/>
    <lineage>
        <taxon>Bacteria</taxon>
        <taxon>Bacillati</taxon>
        <taxon>Candidatus Dormiibacterota</taxon>
        <taxon>Candidatus Dormibacteria</taxon>
        <taxon>Candidatus Dormibacterales</taxon>
        <taxon>Candidatus Dormibacteraceae</taxon>
        <taxon>Candidatus Nephthysia</taxon>
    </lineage>
</organism>
<accession>A0A934K6R5</accession>
<keyword evidence="3" id="KW-1185">Reference proteome</keyword>
<comment type="caution">
    <text evidence="2">The sequence shown here is derived from an EMBL/GenBank/DDBJ whole genome shotgun (WGS) entry which is preliminary data.</text>
</comment>
<feature type="compositionally biased region" description="Acidic residues" evidence="1">
    <location>
        <begin position="30"/>
        <end position="41"/>
    </location>
</feature>
<protein>
    <submittedName>
        <fullName evidence="2">Uncharacterized protein</fullName>
    </submittedName>
</protein>
<dbReference type="Proteomes" id="UP000612893">
    <property type="component" value="Unassembled WGS sequence"/>
</dbReference>
<gene>
    <name evidence="2" type="ORF">JF922_25680</name>
</gene>
<feature type="compositionally biased region" description="Acidic residues" evidence="1">
    <location>
        <begin position="72"/>
        <end position="86"/>
    </location>
</feature>
<dbReference type="EMBL" id="JAEKNR010000246">
    <property type="protein sequence ID" value="MBJ7601452.1"/>
    <property type="molecule type" value="Genomic_DNA"/>
</dbReference>
<name>A0A934K6R5_9BACT</name>
<dbReference type="RefSeq" id="WP_338205689.1">
    <property type="nucleotide sequence ID" value="NZ_JAEKNR010000246.1"/>
</dbReference>
<feature type="compositionally biased region" description="Basic and acidic residues" evidence="1">
    <location>
        <begin position="43"/>
        <end position="57"/>
    </location>
</feature>
<evidence type="ECO:0000256" key="1">
    <source>
        <dbReference type="SAM" id="MobiDB-lite"/>
    </source>
</evidence>
<evidence type="ECO:0000313" key="3">
    <source>
        <dbReference type="Proteomes" id="UP000612893"/>
    </source>
</evidence>
<evidence type="ECO:0000313" key="2">
    <source>
        <dbReference type="EMBL" id="MBJ7601452.1"/>
    </source>
</evidence>
<proteinExistence type="predicted"/>